<dbReference type="GO" id="GO:0000324">
    <property type="term" value="C:fungal-type vacuole"/>
    <property type="evidence" value="ECO:0007669"/>
    <property type="project" value="TreeGrafter"/>
</dbReference>
<evidence type="ECO:0000256" key="2">
    <source>
        <dbReference type="ARBA" id="ARBA00022692"/>
    </source>
</evidence>
<gene>
    <name evidence="6" type="ORF">MSAN_00465000</name>
</gene>
<dbReference type="OrthoDB" id="3358017at2759"/>
<proteinExistence type="predicted"/>
<evidence type="ECO:0000256" key="5">
    <source>
        <dbReference type="SAM" id="Phobius"/>
    </source>
</evidence>
<dbReference type="EMBL" id="JACAZH010000002">
    <property type="protein sequence ID" value="KAF7375754.1"/>
    <property type="molecule type" value="Genomic_DNA"/>
</dbReference>
<dbReference type="PANTHER" id="PTHR31465:SF9">
    <property type="entry name" value="SPHINGOID LONG-CHAIN BASE TRANSPORTER RSB1"/>
    <property type="match status" value="1"/>
</dbReference>
<keyword evidence="3 5" id="KW-1133">Transmembrane helix</keyword>
<evidence type="ECO:0000256" key="1">
    <source>
        <dbReference type="ARBA" id="ARBA00004141"/>
    </source>
</evidence>
<feature type="transmembrane region" description="Helical" evidence="5">
    <location>
        <begin position="27"/>
        <end position="47"/>
    </location>
</feature>
<dbReference type="InterPro" id="IPR007568">
    <property type="entry name" value="RTA1"/>
</dbReference>
<evidence type="ECO:0000256" key="4">
    <source>
        <dbReference type="ARBA" id="ARBA00023136"/>
    </source>
</evidence>
<feature type="transmembrane region" description="Helical" evidence="5">
    <location>
        <begin position="255"/>
        <end position="279"/>
    </location>
</feature>
<feature type="transmembrane region" description="Helical" evidence="5">
    <location>
        <begin position="167"/>
        <end position="185"/>
    </location>
</feature>
<evidence type="ECO:0000256" key="3">
    <source>
        <dbReference type="ARBA" id="ARBA00022989"/>
    </source>
</evidence>
<dbReference type="Proteomes" id="UP000623467">
    <property type="component" value="Unassembled WGS sequence"/>
</dbReference>
<name>A0A8H6ZEB5_9AGAR</name>
<accession>A0A8H6ZEB5</accession>
<keyword evidence="2 5" id="KW-0812">Transmembrane</keyword>
<comment type="subcellular location">
    <subcellularLocation>
        <location evidence="1">Membrane</location>
        <topology evidence="1">Multi-pass membrane protein</topology>
    </subcellularLocation>
</comment>
<evidence type="ECO:0000313" key="7">
    <source>
        <dbReference type="Proteomes" id="UP000623467"/>
    </source>
</evidence>
<keyword evidence="4 5" id="KW-0472">Membrane</keyword>
<feature type="transmembrane region" description="Helical" evidence="5">
    <location>
        <begin position="93"/>
        <end position="110"/>
    </location>
</feature>
<dbReference type="PANTHER" id="PTHR31465">
    <property type="entry name" value="PROTEIN RTA1-RELATED"/>
    <property type="match status" value="1"/>
</dbReference>
<feature type="transmembrane region" description="Helical" evidence="5">
    <location>
        <begin position="217"/>
        <end position="235"/>
    </location>
</feature>
<feature type="transmembrane region" description="Helical" evidence="5">
    <location>
        <begin position="131"/>
        <end position="155"/>
    </location>
</feature>
<sequence length="308" mass="33615">MLDLEFMTAKPPTQTAPLRSPYHYTPTRWVCLTFLSLFGISTVAHVGQVLLYRAWYLLPTAALCGILEIVGWVSRLSSSKDPHVLLPYEIQMTATIIAPTPLLAANFLTLGKVVERLGSRYCRIAPKTYSIIFLGCDLIALAVQGTGGAIASIAVGKSKDPDNGGHIMLGGIIFQLVAIIAYSFLATEFIVRYITENAFSGGDDASARGELTLRLKVLLSALGVNTFCLVVRAIYRTVELINGFSGSVISTQWYFNIFDGAMVALAIFIVNFAHPGMLLRQNAKKSDKKVEDTGSEVRLQLIGPDERH</sequence>
<organism evidence="6 7">
    <name type="scientific">Mycena sanguinolenta</name>
    <dbReference type="NCBI Taxonomy" id="230812"/>
    <lineage>
        <taxon>Eukaryota</taxon>
        <taxon>Fungi</taxon>
        <taxon>Dikarya</taxon>
        <taxon>Basidiomycota</taxon>
        <taxon>Agaricomycotina</taxon>
        <taxon>Agaricomycetes</taxon>
        <taxon>Agaricomycetidae</taxon>
        <taxon>Agaricales</taxon>
        <taxon>Marasmiineae</taxon>
        <taxon>Mycenaceae</taxon>
        <taxon>Mycena</taxon>
    </lineage>
</organism>
<evidence type="ECO:0000313" key="6">
    <source>
        <dbReference type="EMBL" id="KAF7375754.1"/>
    </source>
</evidence>
<comment type="caution">
    <text evidence="6">The sequence shown here is derived from an EMBL/GenBank/DDBJ whole genome shotgun (WGS) entry which is preliminary data.</text>
</comment>
<reference evidence="6" key="1">
    <citation type="submission" date="2020-05" db="EMBL/GenBank/DDBJ databases">
        <title>Mycena genomes resolve the evolution of fungal bioluminescence.</title>
        <authorList>
            <person name="Tsai I.J."/>
        </authorList>
    </citation>
    <scope>NUCLEOTIDE SEQUENCE</scope>
    <source>
        <strain evidence="6">160909Yilan</strain>
    </source>
</reference>
<dbReference type="GO" id="GO:0005886">
    <property type="term" value="C:plasma membrane"/>
    <property type="evidence" value="ECO:0007669"/>
    <property type="project" value="TreeGrafter"/>
</dbReference>
<keyword evidence="7" id="KW-1185">Reference proteome</keyword>
<dbReference type="Pfam" id="PF04479">
    <property type="entry name" value="RTA1"/>
    <property type="match status" value="1"/>
</dbReference>
<feature type="transmembrane region" description="Helical" evidence="5">
    <location>
        <begin position="54"/>
        <end position="73"/>
    </location>
</feature>
<dbReference type="AlphaFoldDB" id="A0A8H6ZEB5"/>
<protein>
    <submittedName>
        <fullName evidence="6">RTA1-like protein</fullName>
    </submittedName>
</protein>